<evidence type="ECO:0000313" key="2">
    <source>
        <dbReference type="Proteomes" id="UP000324974"/>
    </source>
</evidence>
<accession>A0A5C1ACT1</accession>
<dbReference type="RefSeq" id="WP_149111753.1">
    <property type="nucleotide sequence ID" value="NZ_CP042425.1"/>
</dbReference>
<dbReference type="Proteomes" id="UP000324974">
    <property type="component" value="Chromosome"/>
</dbReference>
<organism evidence="1 2">
    <name type="scientific">Limnoglobus roseus</name>
    <dbReference type="NCBI Taxonomy" id="2598579"/>
    <lineage>
        <taxon>Bacteria</taxon>
        <taxon>Pseudomonadati</taxon>
        <taxon>Planctomycetota</taxon>
        <taxon>Planctomycetia</taxon>
        <taxon>Gemmatales</taxon>
        <taxon>Gemmataceae</taxon>
        <taxon>Limnoglobus</taxon>
    </lineage>
</organism>
<dbReference type="GO" id="GO:0005198">
    <property type="term" value="F:structural molecule activity"/>
    <property type="evidence" value="ECO:0007669"/>
    <property type="project" value="InterPro"/>
</dbReference>
<reference evidence="2" key="1">
    <citation type="submission" date="2019-08" db="EMBL/GenBank/DDBJ databases">
        <title>Limnoglobus roseus gen. nov., sp. nov., a novel freshwater planctomycete with a giant genome from the family Gemmataceae.</title>
        <authorList>
            <person name="Kulichevskaya I.S."/>
            <person name="Naumoff D.G."/>
            <person name="Miroshnikov K."/>
            <person name="Ivanova A."/>
            <person name="Philippov D.A."/>
            <person name="Hakobyan A."/>
            <person name="Rijpstra I.C."/>
            <person name="Sinninghe Damste J.S."/>
            <person name="Liesack W."/>
            <person name="Dedysh S.N."/>
        </authorList>
    </citation>
    <scope>NUCLEOTIDE SEQUENCE [LARGE SCALE GENOMIC DNA]</scope>
    <source>
        <strain evidence="2">PX52</strain>
    </source>
</reference>
<dbReference type="OrthoDB" id="73314at2"/>
<evidence type="ECO:0000313" key="1">
    <source>
        <dbReference type="EMBL" id="QEL17101.1"/>
    </source>
</evidence>
<name>A0A5C1ACT1_9BACT</name>
<protein>
    <recommendedName>
        <fullName evidence="3">Phage tail protein</fullName>
    </recommendedName>
</protein>
<sequence length="145" mass="16301">MADRGDPYEGYNFLVEIDGLSIAGFTQVSGLESRIEVVEYRDGGEKFFPARKLPGKVTYTNIVLKSGITDDTQLYDWHLEWVKRSDSAKRKSIRIVLLDGAGKEKRSWRIREAWPAVYVGPSLNAGSNDVLIQTIELAHEGIDLD</sequence>
<keyword evidence="2" id="KW-1185">Reference proteome</keyword>
<dbReference type="PANTHER" id="PTHR38009">
    <property type="entry name" value="CONSERVED HYPOTHETICAL PHAGE TAIL PROTEIN"/>
    <property type="match status" value="1"/>
</dbReference>
<dbReference type="NCBIfam" id="TIGR02241">
    <property type="entry name" value="conserved hypothetical phage tail region protein"/>
    <property type="match status" value="1"/>
</dbReference>
<evidence type="ECO:0008006" key="3">
    <source>
        <dbReference type="Google" id="ProtNLM"/>
    </source>
</evidence>
<dbReference type="EMBL" id="CP042425">
    <property type="protein sequence ID" value="QEL17101.1"/>
    <property type="molecule type" value="Genomic_DNA"/>
</dbReference>
<proteinExistence type="predicted"/>
<dbReference type="InterPro" id="IPR011747">
    <property type="entry name" value="CHP02241"/>
</dbReference>
<gene>
    <name evidence="1" type="ORF">PX52LOC_04078</name>
</gene>
<dbReference type="PANTHER" id="PTHR38009:SF1">
    <property type="entry name" value="CONSERVED HYPOTHETICAL PHAGE TAIL PROTEIN"/>
    <property type="match status" value="1"/>
</dbReference>
<dbReference type="Pfam" id="PF06841">
    <property type="entry name" value="Phage_T4_gp19"/>
    <property type="match status" value="1"/>
</dbReference>
<dbReference type="InterPro" id="IPR010667">
    <property type="entry name" value="Phage_T4_Gp19"/>
</dbReference>
<dbReference type="KEGG" id="lrs:PX52LOC_04078"/>
<dbReference type="AlphaFoldDB" id="A0A5C1ACT1"/>